<reference evidence="1 2" key="1">
    <citation type="submission" date="2019-06" db="EMBL/GenBank/DDBJ databases">
        <title>Genomic insights into carbon and energy metabolism of Deferribacter autotrophicus revealed new metabolic traits in the phylum Deferribacteres.</title>
        <authorList>
            <person name="Slobodkin A.I."/>
            <person name="Slobodkina G.B."/>
            <person name="Allioux M."/>
            <person name="Alain K."/>
            <person name="Jebbar M."/>
            <person name="Shadrin V."/>
            <person name="Kublanov I.V."/>
            <person name="Toshchakov S.V."/>
            <person name="Bonch-Osmolovskaya E.A."/>
        </authorList>
    </citation>
    <scope>NUCLEOTIDE SEQUENCE [LARGE SCALE GENOMIC DNA]</scope>
    <source>
        <strain evidence="1 2">SL50</strain>
    </source>
</reference>
<organism evidence="1 2">
    <name type="scientific">Deferribacter autotrophicus</name>
    <dbReference type="NCBI Taxonomy" id="500465"/>
    <lineage>
        <taxon>Bacteria</taxon>
        <taxon>Pseudomonadati</taxon>
        <taxon>Deferribacterota</taxon>
        <taxon>Deferribacteres</taxon>
        <taxon>Deferribacterales</taxon>
        <taxon>Deferribacteraceae</taxon>
        <taxon>Deferribacter</taxon>
    </lineage>
</organism>
<name>A0A5A8F8T0_9BACT</name>
<keyword evidence="2" id="KW-1185">Reference proteome</keyword>
<dbReference type="OrthoDB" id="9869954at2"/>
<proteinExistence type="predicted"/>
<evidence type="ECO:0008006" key="3">
    <source>
        <dbReference type="Google" id="ProtNLM"/>
    </source>
</evidence>
<sequence length="117" mass="14222">MRPAEIIIYRQKLLEEKRFQDIYELYDDSSLFKQMHPSLTDYITFMNNFSKQIKIEKIQILDENIKSSLSKVTFFEYILDDQEKIVQFCTTYMKQIKGSWKIIKETREQIDFNDKNS</sequence>
<evidence type="ECO:0000313" key="2">
    <source>
        <dbReference type="Proteomes" id="UP000322876"/>
    </source>
</evidence>
<dbReference type="RefSeq" id="WP_149265461.1">
    <property type="nucleotide sequence ID" value="NZ_VFJB01000002.1"/>
</dbReference>
<evidence type="ECO:0000313" key="1">
    <source>
        <dbReference type="EMBL" id="KAA0259206.1"/>
    </source>
</evidence>
<comment type="caution">
    <text evidence="1">The sequence shown here is derived from an EMBL/GenBank/DDBJ whole genome shotgun (WGS) entry which is preliminary data.</text>
</comment>
<protein>
    <recommendedName>
        <fullName evidence="3">Nuclear transport factor 2 family protein</fullName>
    </recommendedName>
</protein>
<accession>A0A5A8F8T0</accession>
<dbReference type="Proteomes" id="UP000322876">
    <property type="component" value="Unassembled WGS sequence"/>
</dbReference>
<gene>
    <name evidence="1" type="ORF">FHQ18_01780</name>
</gene>
<dbReference type="AlphaFoldDB" id="A0A5A8F8T0"/>
<dbReference type="EMBL" id="VFJB01000002">
    <property type="protein sequence ID" value="KAA0259206.1"/>
    <property type="molecule type" value="Genomic_DNA"/>
</dbReference>